<dbReference type="KEGG" id="hsf:HLASA_0204"/>
<feature type="compositionally biased region" description="Low complexity" evidence="1">
    <location>
        <begin position="158"/>
        <end position="183"/>
    </location>
</feature>
<evidence type="ECO:0000256" key="1">
    <source>
        <dbReference type="SAM" id="MobiDB-lite"/>
    </source>
</evidence>
<feature type="compositionally biased region" description="Polar residues" evidence="1">
    <location>
        <begin position="72"/>
        <end position="88"/>
    </location>
</feature>
<dbReference type="EMBL" id="CP008874">
    <property type="protein sequence ID" value="AKH96715.1"/>
    <property type="molecule type" value="Genomic_DNA"/>
</dbReference>
<sequence>MGIHTPFERWASSKTKPGHANSTSTSRKCTTGSIPSSGTRRCGRAPSPCSKSTPTTGSSTSDVARGSVPKGCSNTPRTSTDSIRANTSSRRREPNSETRRSPSREGTPSACRSTTTPSTSSGRRDPSSTGRTRYGPSRSFTGSSNRVGRCSSWDRTTRPGPSSSRSWMPSCSSTTSPKPSGCSRPRASTTCDTGRWGRTTWAI</sequence>
<dbReference type="Proteomes" id="UP000060390">
    <property type="component" value="Chromosome"/>
</dbReference>
<dbReference type="STRING" id="1604004.HLASA_0204"/>
<feature type="region of interest" description="Disordered" evidence="1">
    <location>
        <begin position="1"/>
        <end position="203"/>
    </location>
</feature>
<accession>A0A0F7P945</accession>
<feature type="compositionally biased region" description="Low complexity" evidence="1">
    <location>
        <begin position="112"/>
        <end position="133"/>
    </location>
</feature>
<reference evidence="3 4" key="3">
    <citation type="journal article" date="2016" name="Stand. Genomic Sci.">
        <title>Complete genome sequence of 'Halanaeroarchaeum sulfurireducens' M27-SA2, a sulfur-reducing and acetate-oxidizing haloarchaeon from the deep-sea hypersaline anoxic lake Medee.</title>
        <authorList>
            <person name="Messina E."/>
            <person name="Sorokin D.Y."/>
            <person name="Kublanov I.V."/>
            <person name="Toshchakov S."/>
            <person name="Lopatina A."/>
            <person name="Arcadi E."/>
            <person name="Smedile F."/>
            <person name="La Spada G."/>
            <person name="La Cono V."/>
            <person name="Yakimov M.M."/>
        </authorList>
    </citation>
    <scope>NUCLEOTIDE SEQUENCE [LARGE SCALE GENOMIC DNA]</scope>
    <source>
        <strain evidence="3 4">M27-SA2</strain>
    </source>
</reference>
<protein>
    <submittedName>
        <fullName evidence="2">Menaquinone biosynthesis methyltransferase-like protein</fullName>
    </submittedName>
</protein>
<keyword evidence="5" id="KW-1185">Reference proteome</keyword>
<gene>
    <name evidence="3" type="ORF">HLASA_0204</name>
    <name evidence="2" type="ORF">HLASF_0204</name>
</gene>
<evidence type="ECO:0000313" key="2">
    <source>
        <dbReference type="EMBL" id="AKH96715.1"/>
    </source>
</evidence>
<feature type="compositionally biased region" description="Basic and acidic residues" evidence="1">
    <location>
        <begin position="90"/>
        <end position="103"/>
    </location>
</feature>
<feature type="compositionally biased region" description="Low complexity" evidence="1">
    <location>
        <begin position="46"/>
        <end position="61"/>
    </location>
</feature>
<dbReference type="GO" id="GO:0032259">
    <property type="term" value="P:methylation"/>
    <property type="evidence" value="ECO:0007669"/>
    <property type="project" value="UniProtKB-KW"/>
</dbReference>
<evidence type="ECO:0000313" key="4">
    <source>
        <dbReference type="Proteomes" id="UP000060390"/>
    </source>
</evidence>
<name>A0A0F7P945_9EURY</name>
<organism evidence="2 5">
    <name type="scientific">Halanaeroarchaeum sulfurireducens</name>
    <dbReference type="NCBI Taxonomy" id="1604004"/>
    <lineage>
        <taxon>Archaea</taxon>
        <taxon>Methanobacteriati</taxon>
        <taxon>Methanobacteriota</taxon>
        <taxon>Stenosarchaea group</taxon>
        <taxon>Halobacteria</taxon>
        <taxon>Halobacteriales</taxon>
        <taxon>Halobacteriaceae</taxon>
        <taxon>Halanaeroarchaeum</taxon>
    </lineage>
</organism>
<dbReference type="KEGG" id="hsu:HLASF_0204"/>
<reference evidence="2 5" key="1">
    <citation type="journal article" date="2015" name="ISME J.">
        <title>Elemental sulfur and acetate can support life of a novel strictly anaerobic haloarchaeon.</title>
        <authorList>
            <person name="Sorokin D.Y."/>
            <person name="Kublanov I.V."/>
            <person name="Gavrilov S.N."/>
            <person name="Rojo D."/>
            <person name="Roman P."/>
            <person name="Golyshin P.N."/>
            <person name="Slepak V.Z."/>
            <person name="Smedile F."/>
            <person name="Ferrer M."/>
            <person name="Messina E."/>
            <person name="La Cono V."/>
            <person name="Yakimov M.M."/>
        </authorList>
    </citation>
    <scope>NUCLEOTIDE SEQUENCE [LARGE SCALE GENOMIC DNA]</scope>
    <source>
        <strain evidence="2 5">HSR2</strain>
    </source>
</reference>
<dbReference type="EMBL" id="CP011564">
    <property type="protein sequence ID" value="ALG81117.1"/>
    <property type="molecule type" value="Genomic_DNA"/>
</dbReference>
<dbReference type="Proteomes" id="UP000069906">
    <property type="component" value="Chromosome"/>
</dbReference>
<dbReference type="HOGENOM" id="CLU_1346372_0_0_2"/>
<dbReference type="AlphaFoldDB" id="A0A0F7P945"/>
<keyword evidence="2" id="KW-0489">Methyltransferase</keyword>
<reference evidence="4" key="2">
    <citation type="submission" date="2015-05" db="EMBL/GenBank/DDBJ databases">
        <title>Complete genome sequence of Halanaeroarchaeum sulfurireducens type strain M27-SA2, a sulfate-reducer haloarchaeon from marine anoxic lake Medee.</title>
        <authorList>
            <person name="Messina E."/>
            <person name="Kublanov I.V."/>
            <person name="Toshchakov S."/>
            <person name="Arcadi E."/>
            <person name="La Spada G."/>
            <person name="La Cono V."/>
            <person name="Yakimov M.M."/>
        </authorList>
    </citation>
    <scope>NUCLEOTIDE SEQUENCE [LARGE SCALE GENOMIC DNA]</scope>
    <source>
        <strain evidence="4">M27-SA2</strain>
    </source>
</reference>
<dbReference type="GO" id="GO:0008168">
    <property type="term" value="F:methyltransferase activity"/>
    <property type="evidence" value="ECO:0007669"/>
    <property type="project" value="UniProtKB-KW"/>
</dbReference>
<evidence type="ECO:0000313" key="3">
    <source>
        <dbReference type="EMBL" id="ALG81117.1"/>
    </source>
</evidence>
<proteinExistence type="predicted"/>
<feature type="compositionally biased region" description="Polar residues" evidence="1">
    <location>
        <begin position="12"/>
        <end position="39"/>
    </location>
</feature>
<evidence type="ECO:0000313" key="5">
    <source>
        <dbReference type="Proteomes" id="UP000069906"/>
    </source>
</evidence>
<keyword evidence="2" id="KW-0808">Transferase</keyword>